<feature type="transmembrane region" description="Helical" evidence="1">
    <location>
        <begin position="12"/>
        <end position="29"/>
    </location>
</feature>
<evidence type="ECO:0000313" key="4">
    <source>
        <dbReference type="Proteomes" id="UP000510643"/>
    </source>
</evidence>
<dbReference type="InterPro" id="IPR000601">
    <property type="entry name" value="PKD_dom"/>
</dbReference>
<dbReference type="InterPro" id="IPR022409">
    <property type="entry name" value="PKD/Chitinase_dom"/>
</dbReference>
<evidence type="ECO:0000259" key="2">
    <source>
        <dbReference type="PROSITE" id="PS50093"/>
    </source>
</evidence>
<dbReference type="InterPro" id="IPR035986">
    <property type="entry name" value="PKD_dom_sf"/>
</dbReference>
<name>A0A7H9DRC1_9FLAO</name>
<proteinExistence type="predicted"/>
<dbReference type="Pfam" id="PF18911">
    <property type="entry name" value="PKD_4"/>
    <property type="match status" value="1"/>
</dbReference>
<organism evidence="3 4">
    <name type="scientific">Empedobacter falsenii</name>
    <dbReference type="NCBI Taxonomy" id="343874"/>
    <lineage>
        <taxon>Bacteria</taxon>
        <taxon>Pseudomonadati</taxon>
        <taxon>Bacteroidota</taxon>
        <taxon>Flavobacteriia</taxon>
        <taxon>Flavobacteriales</taxon>
        <taxon>Weeksellaceae</taxon>
        <taxon>Empedobacter</taxon>
    </lineage>
</organism>
<dbReference type="Gene3D" id="2.60.40.10">
    <property type="entry name" value="Immunoglobulins"/>
    <property type="match status" value="2"/>
</dbReference>
<reference evidence="3 4" key="1">
    <citation type="submission" date="2019-06" db="EMBL/GenBank/DDBJ databases">
        <title>Emergence of pandrug resistant Empedobacter falsenii in China.</title>
        <authorList>
            <person name="Dong N."/>
            <person name="Chen S."/>
            <person name="Zhang R."/>
        </authorList>
    </citation>
    <scope>NUCLEOTIDE SEQUENCE [LARGE SCALE GENOMIC DNA]</scope>
    <source>
        <strain evidence="3 4">1681-1</strain>
    </source>
</reference>
<dbReference type="CDD" id="cd00146">
    <property type="entry name" value="PKD"/>
    <property type="match status" value="2"/>
</dbReference>
<protein>
    <submittedName>
        <fullName evidence="3">PKD domain-containing protein</fullName>
    </submittedName>
</protein>
<evidence type="ECO:0000256" key="1">
    <source>
        <dbReference type="SAM" id="Phobius"/>
    </source>
</evidence>
<keyword evidence="1" id="KW-1133">Transmembrane helix</keyword>
<dbReference type="SUPFAM" id="SSF49299">
    <property type="entry name" value="PKD domain"/>
    <property type="match status" value="2"/>
</dbReference>
<keyword evidence="4" id="KW-1185">Reference proteome</keyword>
<dbReference type="Proteomes" id="UP000510643">
    <property type="component" value="Chromosome"/>
</dbReference>
<dbReference type="SMART" id="SM00089">
    <property type="entry name" value="PKD"/>
    <property type="match status" value="2"/>
</dbReference>
<dbReference type="AlphaFoldDB" id="A0A7H9DRC1"/>
<evidence type="ECO:0000313" key="3">
    <source>
        <dbReference type="EMBL" id="QLL57717.1"/>
    </source>
</evidence>
<dbReference type="KEGG" id="efal:FH779_06320"/>
<sequence length="304" mass="34578">MNYIQKNKTNIMIGITALSVIGILLYLWFQSRNDINAQNINAQAFPNTINVGDSLTYKDDTKNAKTYKWDFGDGKTSDKKSGVHFFDKPGYYQVTVLINNKYPKTFPILVSPKVVSNPVIEVTTIQAPPTAQQFTNVLFSTNNLTAKEFRWKFGESGGIDAFDRNPTYSYSKPGDYMVTLYTDEQLEPVATHRIRITKSFEPLKDEVVIPKIEVDPTIAINNDFKIKLQAIANGLDFNSNYNYLLRKYLCNNDNTQVVVNDKNNSFYYYTTGLQFDKNNAINEVKVTLDNEGSCVIKVEVKQSK</sequence>
<feature type="domain" description="PKD" evidence="2">
    <location>
        <begin position="149"/>
        <end position="180"/>
    </location>
</feature>
<dbReference type="EMBL" id="CP040908">
    <property type="protein sequence ID" value="QLL57717.1"/>
    <property type="molecule type" value="Genomic_DNA"/>
</dbReference>
<dbReference type="InterPro" id="IPR013783">
    <property type="entry name" value="Ig-like_fold"/>
</dbReference>
<accession>A0A7H9DRC1</accession>
<feature type="domain" description="PKD" evidence="2">
    <location>
        <begin position="59"/>
        <end position="100"/>
    </location>
</feature>
<keyword evidence="1" id="KW-0472">Membrane</keyword>
<dbReference type="PROSITE" id="PS50093">
    <property type="entry name" value="PKD"/>
    <property type="match status" value="2"/>
</dbReference>
<gene>
    <name evidence="3" type="ORF">FH779_06320</name>
</gene>
<keyword evidence="1" id="KW-0812">Transmembrane</keyword>